<dbReference type="EMBL" id="JBHSKP010000013">
    <property type="protein sequence ID" value="MFC5154059.1"/>
    <property type="molecule type" value="Genomic_DNA"/>
</dbReference>
<accession>A0ABW0ANG4</accession>
<keyword evidence="2" id="KW-1185">Reference proteome</keyword>
<gene>
    <name evidence="1" type="ORF">ACFPRH_20195</name>
</gene>
<comment type="caution">
    <text evidence="1">The sequence shown here is derived from an EMBL/GenBank/DDBJ whole genome shotgun (WGS) entry which is preliminary data.</text>
</comment>
<dbReference type="Gene3D" id="1.10.10.10">
    <property type="entry name" value="Winged helix-like DNA-binding domain superfamily/Winged helix DNA-binding domain"/>
    <property type="match status" value="1"/>
</dbReference>
<dbReference type="InterPro" id="IPR036388">
    <property type="entry name" value="WH-like_DNA-bd_sf"/>
</dbReference>
<dbReference type="Proteomes" id="UP001596160">
    <property type="component" value="Unassembled WGS sequence"/>
</dbReference>
<dbReference type="SUPFAM" id="SSF46785">
    <property type="entry name" value="Winged helix' DNA-binding domain"/>
    <property type="match status" value="1"/>
</dbReference>
<sequence length="156" mass="17007">MTTTHTSIRDQPARTAAALSHPGLIRLITEIDDHGPVPNTLARVFPDLPRHQIRHARDTARDLGLIDTDHHTYRLTDRGTALADLYDQAARWARAHDHPARDSSFVTRVQATFDHLTRAARNGETAASGTGHLLDALLGLSGTTPAVAYRPLSEAA</sequence>
<dbReference type="InterPro" id="IPR036390">
    <property type="entry name" value="WH_DNA-bd_sf"/>
</dbReference>
<dbReference type="RefSeq" id="WP_344480366.1">
    <property type="nucleotide sequence ID" value="NZ_BAAASB010000014.1"/>
</dbReference>
<evidence type="ECO:0000313" key="1">
    <source>
        <dbReference type="EMBL" id="MFC5154059.1"/>
    </source>
</evidence>
<name>A0ABW0ANG4_9ACTN</name>
<reference evidence="2" key="1">
    <citation type="journal article" date="2019" name="Int. J. Syst. Evol. Microbiol.">
        <title>The Global Catalogue of Microorganisms (GCM) 10K type strain sequencing project: providing services to taxonomists for standard genome sequencing and annotation.</title>
        <authorList>
            <consortium name="The Broad Institute Genomics Platform"/>
            <consortium name="The Broad Institute Genome Sequencing Center for Infectious Disease"/>
            <person name="Wu L."/>
            <person name="Ma J."/>
        </authorList>
    </citation>
    <scope>NUCLEOTIDE SEQUENCE [LARGE SCALE GENOMIC DNA]</scope>
    <source>
        <strain evidence="2">PCU 266</strain>
    </source>
</reference>
<organism evidence="1 2">
    <name type="scientific">Streptomyces amakusaensis</name>
    <dbReference type="NCBI Taxonomy" id="67271"/>
    <lineage>
        <taxon>Bacteria</taxon>
        <taxon>Bacillati</taxon>
        <taxon>Actinomycetota</taxon>
        <taxon>Actinomycetes</taxon>
        <taxon>Kitasatosporales</taxon>
        <taxon>Streptomycetaceae</taxon>
        <taxon>Streptomyces</taxon>
    </lineage>
</organism>
<proteinExistence type="predicted"/>
<evidence type="ECO:0000313" key="2">
    <source>
        <dbReference type="Proteomes" id="UP001596160"/>
    </source>
</evidence>
<protein>
    <submittedName>
        <fullName evidence="1">Uncharacterized protein</fullName>
    </submittedName>
</protein>